<comment type="caution">
    <text evidence="2">The sequence shown here is derived from an EMBL/GenBank/DDBJ whole genome shotgun (WGS) entry which is preliminary data.</text>
</comment>
<gene>
    <name evidence="2" type="ORF">FC21_GL000692</name>
</gene>
<dbReference type="STRING" id="417373.GCA_001570685_01071"/>
<dbReference type="RefSeq" id="WP_056995364.1">
    <property type="nucleotide sequence ID" value="NZ_AZGC01000014.1"/>
</dbReference>
<keyword evidence="1" id="KW-1133">Transmembrane helix</keyword>
<evidence type="ECO:0000256" key="1">
    <source>
        <dbReference type="SAM" id="Phobius"/>
    </source>
</evidence>
<evidence type="ECO:0000313" key="3">
    <source>
        <dbReference type="Proteomes" id="UP000051084"/>
    </source>
</evidence>
<organism evidence="2 3">
    <name type="scientific">Limosilactobacillus equigenerosi DSM 18793 = JCM 14505</name>
    <dbReference type="NCBI Taxonomy" id="1423742"/>
    <lineage>
        <taxon>Bacteria</taxon>
        <taxon>Bacillati</taxon>
        <taxon>Bacillota</taxon>
        <taxon>Bacilli</taxon>
        <taxon>Lactobacillales</taxon>
        <taxon>Lactobacillaceae</taxon>
        <taxon>Limosilactobacillus</taxon>
    </lineage>
</organism>
<name>A0A0R1V222_9LACO</name>
<dbReference type="EMBL" id="AZGC01000014">
    <property type="protein sequence ID" value="KRL95995.1"/>
    <property type="molecule type" value="Genomic_DNA"/>
</dbReference>
<evidence type="ECO:0000313" key="2">
    <source>
        <dbReference type="EMBL" id="KRL95995.1"/>
    </source>
</evidence>
<proteinExistence type="predicted"/>
<keyword evidence="1" id="KW-0472">Membrane</keyword>
<dbReference type="PATRIC" id="fig|1423742.4.peg.722"/>
<accession>A0A0R1V222</accession>
<dbReference type="Proteomes" id="UP000051084">
    <property type="component" value="Unassembled WGS sequence"/>
</dbReference>
<reference evidence="2 3" key="1">
    <citation type="journal article" date="2015" name="Genome Announc.">
        <title>Expanding the biotechnology potential of lactobacilli through comparative genomics of 213 strains and associated genera.</title>
        <authorList>
            <person name="Sun Z."/>
            <person name="Harris H.M."/>
            <person name="McCann A."/>
            <person name="Guo C."/>
            <person name="Argimon S."/>
            <person name="Zhang W."/>
            <person name="Yang X."/>
            <person name="Jeffery I.B."/>
            <person name="Cooney J.C."/>
            <person name="Kagawa T.F."/>
            <person name="Liu W."/>
            <person name="Song Y."/>
            <person name="Salvetti E."/>
            <person name="Wrobel A."/>
            <person name="Rasinkangas P."/>
            <person name="Parkhill J."/>
            <person name="Rea M.C."/>
            <person name="O'Sullivan O."/>
            <person name="Ritari J."/>
            <person name="Douillard F.P."/>
            <person name="Paul Ross R."/>
            <person name="Yang R."/>
            <person name="Briner A.E."/>
            <person name="Felis G.E."/>
            <person name="de Vos W.M."/>
            <person name="Barrangou R."/>
            <person name="Klaenhammer T.R."/>
            <person name="Caufield P.W."/>
            <person name="Cui Y."/>
            <person name="Zhang H."/>
            <person name="O'Toole P.W."/>
        </authorList>
    </citation>
    <scope>NUCLEOTIDE SEQUENCE [LARGE SCALE GENOMIC DNA]</scope>
    <source>
        <strain evidence="2 3">DSM 18793</strain>
    </source>
</reference>
<feature type="transmembrane region" description="Helical" evidence="1">
    <location>
        <begin position="74"/>
        <end position="94"/>
    </location>
</feature>
<keyword evidence="1" id="KW-0812">Transmembrane</keyword>
<protein>
    <submittedName>
        <fullName evidence="2">Uncharacterized protein</fullName>
    </submittedName>
</protein>
<dbReference type="AlphaFoldDB" id="A0A0R1V222"/>
<sequence>MNEETPQPTRRRQDRQPATPWWKKLKLLVHRQAPSAMVDPDTTPEPVYPTREQARLANIDQARLARAAQMKVKLNIVIGILVGLIIIVYLILFLL</sequence>
<keyword evidence="3" id="KW-1185">Reference proteome</keyword>